<feature type="transmembrane region" description="Helical" evidence="6">
    <location>
        <begin position="115"/>
        <end position="136"/>
    </location>
</feature>
<keyword evidence="4 6" id="KW-1133">Transmembrane helix</keyword>
<keyword evidence="3" id="KW-0479">Metal-binding</keyword>
<dbReference type="InterPro" id="IPR017969">
    <property type="entry name" value="Heavy-metal-associated_CS"/>
</dbReference>
<evidence type="ECO:0000313" key="9">
    <source>
        <dbReference type="Proteomes" id="UP000001635"/>
    </source>
</evidence>
<keyword evidence="2 6" id="KW-0812">Transmembrane</keyword>
<feature type="transmembrane region" description="Helical" evidence="6">
    <location>
        <begin position="180"/>
        <end position="198"/>
    </location>
</feature>
<dbReference type="PROSITE" id="PS50846">
    <property type="entry name" value="HMA_2"/>
    <property type="match status" value="1"/>
</dbReference>
<reference evidence="9" key="1">
    <citation type="submission" date="2011-07" db="EMBL/GenBank/DDBJ databases">
        <title>The complete genome of Cyclobacterium marinum DSM 745.</title>
        <authorList>
            <person name="Lucas S."/>
            <person name="Han J."/>
            <person name="Lapidus A."/>
            <person name="Bruce D."/>
            <person name="Goodwin L."/>
            <person name="Pitluck S."/>
            <person name="Peters L."/>
            <person name="Kyrpides N."/>
            <person name="Mavromatis K."/>
            <person name="Ivanova N."/>
            <person name="Ovchinnikova G."/>
            <person name="Chertkov O."/>
            <person name="Detter J.C."/>
            <person name="Tapia R."/>
            <person name="Han C."/>
            <person name="Land M."/>
            <person name="Hauser L."/>
            <person name="Markowitz V."/>
            <person name="Cheng J.-F."/>
            <person name="Hugenholtz P."/>
            <person name="Woyke T."/>
            <person name="Wu D."/>
            <person name="Tindall B."/>
            <person name="Schuetze A."/>
            <person name="Brambilla E."/>
            <person name="Klenk H.-P."/>
            <person name="Eisen J.A."/>
        </authorList>
    </citation>
    <scope>NUCLEOTIDE SEQUENCE [LARGE SCALE GENOMIC DNA]</scope>
    <source>
        <strain evidence="9">ATCC 25205 / DSM 745 / LMG 13164 / NCIMB 1802</strain>
    </source>
</reference>
<proteinExistence type="predicted"/>
<dbReference type="EMBL" id="CP002955">
    <property type="protein sequence ID" value="AEL28011.1"/>
    <property type="molecule type" value="Genomic_DNA"/>
</dbReference>
<gene>
    <name evidence="8" type="ordered locus">Cycma_4308</name>
</gene>
<dbReference type="InterPro" id="IPR009908">
    <property type="entry name" value="Methylamine_util_MauE"/>
</dbReference>
<dbReference type="AlphaFoldDB" id="G0IWL7"/>
<dbReference type="Pfam" id="PF00403">
    <property type="entry name" value="HMA"/>
    <property type="match status" value="1"/>
</dbReference>
<evidence type="ECO:0000259" key="7">
    <source>
        <dbReference type="PROSITE" id="PS50846"/>
    </source>
</evidence>
<dbReference type="STRING" id="880070.Cycma_4308"/>
<dbReference type="InterPro" id="IPR006121">
    <property type="entry name" value="HMA_dom"/>
</dbReference>
<name>G0IWL7_CYCMS</name>
<feature type="transmembrane region" description="Helical" evidence="6">
    <location>
        <begin position="92"/>
        <end position="109"/>
    </location>
</feature>
<dbReference type="CDD" id="cd00371">
    <property type="entry name" value="HMA"/>
    <property type="match status" value="1"/>
</dbReference>
<dbReference type="GO" id="GO:0016020">
    <property type="term" value="C:membrane"/>
    <property type="evidence" value="ECO:0007669"/>
    <property type="project" value="UniProtKB-SubCell"/>
</dbReference>
<dbReference type="HOGENOM" id="CLU_096384_0_0_10"/>
<keyword evidence="9" id="KW-1185">Reference proteome</keyword>
<dbReference type="RefSeq" id="WP_014022295.1">
    <property type="nucleotide sequence ID" value="NC_015914.1"/>
</dbReference>
<feature type="domain" description="HMA" evidence="7">
    <location>
        <begin position="2"/>
        <end position="67"/>
    </location>
</feature>
<dbReference type="SUPFAM" id="SSF55008">
    <property type="entry name" value="HMA, heavy metal-associated domain"/>
    <property type="match status" value="1"/>
</dbReference>
<dbReference type="GO" id="GO:0046872">
    <property type="term" value="F:metal ion binding"/>
    <property type="evidence" value="ECO:0007669"/>
    <property type="project" value="UniProtKB-KW"/>
</dbReference>
<comment type="subcellular location">
    <subcellularLocation>
        <location evidence="1">Membrane</location>
        <topology evidence="1">Multi-pass membrane protein</topology>
    </subcellularLocation>
</comment>
<dbReference type="GO" id="GO:0030416">
    <property type="term" value="P:methylamine metabolic process"/>
    <property type="evidence" value="ECO:0007669"/>
    <property type="project" value="InterPro"/>
</dbReference>
<evidence type="ECO:0000313" key="8">
    <source>
        <dbReference type="EMBL" id="AEL28011.1"/>
    </source>
</evidence>
<dbReference type="InterPro" id="IPR036163">
    <property type="entry name" value="HMA_dom_sf"/>
</dbReference>
<sequence length="245" mass="27329">MITKTYKIEGMTCGGCVASVKKQLDESASITKAVIQLDYPQAKLSFDNEVDIETLQSIIHKAGNYTIEQDRSGTQNMKLPLPEKNIHTYKPLILIVGFIAVVSALSQYPSPSFSVMIWVRHFMAGFFIVFAFFKLLNLQGFANSYSMYDIVAAKWKTWGYIYPFVELALGLLYLTNIAPLVTNLSTFLILGISSIGVIKSNLDKRKIKCACLGDVFNLPMSTVTIVEDLSMVGMSLIMLLQNRIL</sequence>
<protein>
    <submittedName>
        <fullName evidence="8">Heavy metal transport/detoxification protein</fullName>
    </submittedName>
</protein>
<evidence type="ECO:0000256" key="5">
    <source>
        <dbReference type="ARBA" id="ARBA00023136"/>
    </source>
</evidence>
<dbReference type="KEGG" id="cmr:Cycma_4308"/>
<dbReference type="Gene3D" id="3.30.70.100">
    <property type="match status" value="1"/>
</dbReference>
<dbReference type="PROSITE" id="PS01047">
    <property type="entry name" value="HMA_1"/>
    <property type="match status" value="1"/>
</dbReference>
<dbReference type="Proteomes" id="UP000001635">
    <property type="component" value="Chromosome"/>
</dbReference>
<evidence type="ECO:0000256" key="1">
    <source>
        <dbReference type="ARBA" id="ARBA00004141"/>
    </source>
</evidence>
<evidence type="ECO:0000256" key="6">
    <source>
        <dbReference type="SAM" id="Phobius"/>
    </source>
</evidence>
<dbReference type="Pfam" id="PF07291">
    <property type="entry name" value="MauE"/>
    <property type="match status" value="1"/>
</dbReference>
<feature type="transmembrane region" description="Helical" evidence="6">
    <location>
        <begin position="157"/>
        <end position="174"/>
    </location>
</feature>
<evidence type="ECO:0000256" key="3">
    <source>
        <dbReference type="ARBA" id="ARBA00022723"/>
    </source>
</evidence>
<dbReference type="eggNOG" id="COG2608">
    <property type="taxonomic scope" value="Bacteria"/>
</dbReference>
<evidence type="ECO:0000256" key="2">
    <source>
        <dbReference type="ARBA" id="ARBA00022692"/>
    </source>
</evidence>
<evidence type="ECO:0000256" key="4">
    <source>
        <dbReference type="ARBA" id="ARBA00022989"/>
    </source>
</evidence>
<accession>G0IWL7</accession>
<organism evidence="8 9">
    <name type="scientific">Cyclobacterium marinum (strain ATCC 25205 / DSM 745 / LMG 13164 / NCIMB 1802)</name>
    <name type="common">Flectobacillus marinus</name>
    <dbReference type="NCBI Taxonomy" id="880070"/>
    <lineage>
        <taxon>Bacteria</taxon>
        <taxon>Pseudomonadati</taxon>
        <taxon>Bacteroidota</taxon>
        <taxon>Cytophagia</taxon>
        <taxon>Cytophagales</taxon>
        <taxon>Cyclobacteriaceae</taxon>
        <taxon>Cyclobacterium</taxon>
    </lineage>
</organism>
<keyword evidence="5 6" id="KW-0472">Membrane</keyword>